<comment type="caution">
    <text evidence="2">The sequence shown here is derived from an EMBL/GenBank/DDBJ whole genome shotgun (WGS) entry which is preliminary data.</text>
</comment>
<accession>A0A699ZT84</accession>
<gene>
    <name evidence="2" type="ORF">HaLaN_20417</name>
</gene>
<protein>
    <submittedName>
        <fullName evidence="2">Uncharacterized protein</fullName>
    </submittedName>
</protein>
<name>A0A699ZT84_HAELA</name>
<keyword evidence="3" id="KW-1185">Reference proteome</keyword>
<feature type="region of interest" description="Disordered" evidence="1">
    <location>
        <begin position="121"/>
        <end position="143"/>
    </location>
</feature>
<evidence type="ECO:0000313" key="3">
    <source>
        <dbReference type="Proteomes" id="UP000485058"/>
    </source>
</evidence>
<organism evidence="2 3">
    <name type="scientific">Haematococcus lacustris</name>
    <name type="common">Green alga</name>
    <name type="synonym">Haematococcus pluvialis</name>
    <dbReference type="NCBI Taxonomy" id="44745"/>
    <lineage>
        <taxon>Eukaryota</taxon>
        <taxon>Viridiplantae</taxon>
        <taxon>Chlorophyta</taxon>
        <taxon>core chlorophytes</taxon>
        <taxon>Chlorophyceae</taxon>
        <taxon>CS clade</taxon>
        <taxon>Chlamydomonadales</taxon>
        <taxon>Haematococcaceae</taxon>
        <taxon>Haematococcus</taxon>
    </lineage>
</organism>
<dbReference type="AlphaFoldDB" id="A0A699ZT84"/>
<dbReference type="EMBL" id="BLLF01002146">
    <property type="protein sequence ID" value="GFH22889.1"/>
    <property type="molecule type" value="Genomic_DNA"/>
</dbReference>
<reference evidence="2 3" key="1">
    <citation type="submission" date="2020-02" db="EMBL/GenBank/DDBJ databases">
        <title>Draft genome sequence of Haematococcus lacustris strain NIES-144.</title>
        <authorList>
            <person name="Morimoto D."/>
            <person name="Nakagawa S."/>
            <person name="Yoshida T."/>
            <person name="Sawayama S."/>
        </authorList>
    </citation>
    <scope>NUCLEOTIDE SEQUENCE [LARGE SCALE GENOMIC DNA]</scope>
    <source>
        <strain evidence="2 3">NIES-144</strain>
    </source>
</reference>
<evidence type="ECO:0000313" key="2">
    <source>
        <dbReference type="EMBL" id="GFH22889.1"/>
    </source>
</evidence>
<proteinExistence type="predicted"/>
<dbReference type="Proteomes" id="UP000485058">
    <property type="component" value="Unassembled WGS sequence"/>
</dbReference>
<evidence type="ECO:0000256" key="1">
    <source>
        <dbReference type="SAM" id="MobiDB-lite"/>
    </source>
</evidence>
<sequence>MKVNTQMLDVTRGVGGGGCWQHKEEMSNRQGWSQALDASVTARSPRSFMNNASVAWSHRPAMLTSIVHRAILDSGSTRENRSAADVSAACDSECRLGASPSASCEASITLLAGSRIPAGPHSLQAHKPAQSIARKSSEAPVGVASEECFSPYTG</sequence>